<comment type="similarity">
    <text evidence="4">Belongs to the Maf family. YhdE subfamily.</text>
</comment>
<dbReference type="Gene3D" id="3.90.950.10">
    <property type="match status" value="1"/>
</dbReference>
<comment type="subcellular location">
    <subcellularLocation>
        <location evidence="4">Cytoplasm</location>
    </subcellularLocation>
</comment>
<keyword evidence="4" id="KW-0963">Cytoplasm</keyword>
<dbReference type="PIRSF" id="PIRSF006305">
    <property type="entry name" value="Maf"/>
    <property type="match status" value="1"/>
</dbReference>
<evidence type="ECO:0000313" key="5">
    <source>
        <dbReference type="EMBL" id="MBB6429676.1"/>
    </source>
</evidence>
<dbReference type="PANTHER" id="PTHR43213">
    <property type="entry name" value="BIFUNCTIONAL DTTP/UTP PYROPHOSPHATASE/METHYLTRANSFERASE PROTEIN-RELATED"/>
    <property type="match status" value="1"/>
</dbReference>
<feature type="site" description="Important for substrate specificity" evidence="4">
    <location>
        <position position="88"/>
    </location>
</feature>
<dbReference type="EC" id="3.6.1.9" evidence="4"/>
<dbReference type="InterPro" id="IPR029001">
    <property type="entry name" value="ITPase-like_fam"/>
</dbReference>
<dbReference type="Proteomes" id="UP000541810">
    <property type="component" value="Unassembled WGS sequence"/>
</dbReference>
<keyword evidence="2 4" id="KW-0378">Hydrolase</keyword>
<evidence type="ECO:0000313" key="6">
    <source>
        <dbReference type="Proteomes" id="UP000541810"/>
    </source>
</evidence>
<comment type="catalytic activity">
    <reaction evidence="4">
        <text>UTP + H2O = UMP + diphosphate + H(+)</text>
        <dbReference type="Rhea" id="RHEA:29395"/>
        <dbReference type="ChEBI" id="CHEBI:15377"/>
        <dbReference type="ChEBI" id="CHEBI:15378"/>
        <dbReference type="ChEBI" id="CHEBI:33019"/>
        <dbReference type="ChEBI" id="CHEBI:46398"/>
        <dbReference type="ChEBI" id="CHEBI:57865"/>
        <dbReference type="EC" id="3.6.1.9"/>
    </reaction>
</comment>
<dbReference type="GO" id="GO:0005737">
    <property type="term" value="C:cytoplasm"/>
    <property type="evidence" value="ECO:0007669"/>
    <property type="project" value="UniProtKB-SubCell"/>
</dbReference>
<evidence type="ECO:0000256" key="4">
    <source>
        <dbReference type="HAMAP-Rule" id="MF_00528"/>
    </source>
</evidence>
<dbReference type="GO" id="GO:0047429">
    <property type="term" value="F:nucleoside triphosphate diphosphatase activity"/>
    <property type="evidence" value="ECO:0007669"/>
    <property type="project" value="UniProtKB-EC"/>
</dbReference>
<keyword evidence="6" id="KW-1185">Reference proteome</keyword>
<feature type="site" description="Important for substrate specificity" evidence="4">
    <location>
        <position position="172"/>
    </location>
</feature>
<comment type="caution">
    <text evidence="5">The sequence shown here is derived from an EMBL/GenBank/DDBJ whole genome shotgun (WGS) entry which is preliminary data.</text>
</comment>
<comment type="catalytic activity">
    <reaction evidence="4">
        <text>dTTP + H2O = dTMP + diphosphate + H(+)</text>
        <dbReference type="Rhea" id="RHEA:28534"/>
        <dbReference type="ChEBI" id="CHEBI:15377"/>
        <dbReference type="ChEBI" id="CHEBI:15378"/>
        <dbReference type="ChEBI" id="CHEBI:33019"/>
        <dbReference type="ChEBI" id="CHEBI:37568"/>
        <dbReference type="ChEBI" id="CHEBI:63528"/>
        <dbReference type="EC" id="3.6.1.9"/>
    </reaction>
</comment>
<feature type="site" description="Important for substrate specificity" evidence="4">
    <location>
        <position position="20"/>
    </location>
</feature>
<feature type="active site" description="Proton acceptor" evidence="4">
    <location>
        <position position="87"/>
    </location>
</feature>
<gene>
    <name evidence="5" type="ORF">HNQ40_001482</name>
</gene>
<proteinExistence type="inferred from homology"/>
<dbReference type="HAMAP" id="MF_00528">
    <property type="entry name" value="Maf"/>
    <property type="match status" value="1"/>
</dbReference>
<reference evidence="5 6" key="1">
    <citation type="submission" date="2020-08" db="EMBL/GenBank/DDBJ databases">
        <title>Genomic Encyclopedia of Type Strains, Phase IV (KMG-IV): sequencing the most valuable type-strain genomes for metagenomic binning, comparative biology and taxonomic classification.</title>
        <authorList>
            <person name="Goeker M."/>
        </authorList>
    </citation>
    <scope>NUCLEOTIDE SEQUENCE [LARGE SCALE GENOMIC DNA]</scope>
    <source>
        <strain evidence="5 6">DSM 103725</strain>
    </source>
</reference>
<dbReference type="GO" id="GO:0009117">
    <property type="term" value="P:nucleotide metabolic process"/>
    <property type="evidence" value="ECO:0007669"/>
    <property type="project" value="UniProtKB-KW"/>
</dbReference>
<protein>
    <recommendedName>
        <fullName evidence="4">dTTP/UTP pyrophosphatase</fullName>
        <shortName evidence="4">dTTPase/UTPase</shortName>
        <ecNumber evidence="4">3.6.1.9</ecNumber>
    </recommendedName>
    <alternativeName>
        <fullName evidence="4">Nucleoside triphosphate pyrophosphatase</fullName>
    </alternativeName>
    <alternativeName>
        <fullName evidence="4">Nucleotide pyrophosphatase</fullName>
        <shortName evidence="4">Nucleotide PPase</shortName>
    </alternativeName>
</protein>
<dbReference type="AlphaFoldDB" id="A0A7X0LKI5"/>
<evidence type="ECO:0000256" key="1">
    <source>
        <dbReference type="ARBA" id="ARBA00001968"/>
    </source>
</evidence>
<dbReference type="SUPFAM" id="SSF52972">
    <property type="entry name" value="ITPase-like"/>
    <property type="match status" value="1"/>
</dbReference>
<sequence>MSDASPTNEPRLLLASRSPRRAQLLREKGFKPHQITPDFQDPADPNQAFDQVPEGPEAALYLAEHKAAQLPDSLISQFPNSVILTSDTVGVAPNGKLIGTPETPDQALAMLQSLVGRRHTIATGVCLRLPDGTIESFVDTASVNLGQVPEDELLRYVGTDQWVGKAGGYNLQERQDAGWPITVEGDPGTVMGLPMNRLTPLLTALGIPREPHPTATD</sequence>
<name>A0A7X0LKI5_9BACT</name>
<comment type="function">
    <text evidence="4">Nucleoside triphosphate pyrophosphatase that hydrolyzes dTTP and UTP. May have a dual role in cell division arrest and in preventing the incorporation of modified nucleotides into cellular nucleic acids.</text>
</comment>
<dbReference type="InterPro" id="IPR003697">
    <property type="entry name" value="Maf-like"/>
</dbReference>
<evidence type="ECO:0000256" key="2">
    <source>
        <dbReference type="ARBA" id="ARBA00022801"/>
    </source>
</evidence>
<keyword evidence="3 4" id="KW-0546">Nucleotide metabolism</keyword>
<comment type="caution">
    <text evidence="4">Lacks conserved residue(s) required for the propagation of feature annotation.</text>
</comment>
<dbReference type="Pfam" id="PF02545">
    <property type="entry name" value="Maf"/>
    <property type="match status" value="1"/>
</dbReference>
<dbReference type="RefSeq" id="WP_184677245.1">
    <property type="nucleotide sequence ID" value="NZ_JACHGY010000001.1"/>
</dbReference>
<organism evidence="5 6">
    <name type="scientific">Algisphaera agarilytica</name>
    <dbReference type="NCBI Taxonomy" id="1385975"/>
    <lineage>
        <taxon>Bacteria</taxon>
        <taxon>Pseudomonadati</taxon>
        <taxon>Planctomycetota</taxon>
        <taxon>Phycisphaerae</taxon>
        <taxon>Phycisphaerales</taxon>
        <taxon>Phycisphaeraceae</taxon>
        <taxon>Algisphaera</taxon>
    </lineage>
</organism>
<dbReference type="EMBL" id="JACHGY010000001">
    <property type="protein sequence ID" value="MBB6429676.1"/>
    <property type="molecule type" value="Genomic_DNA"/>
</dbReference>
<accession>A0A7X0LKI5</accession>
<evidence type="ECO:0000256" key="3">
    <source>
        <dbReference type="ARBA" id="ARBA00023080"/>
    </source>
</evidence>
<comment type="cofactor">
    <cofactor evidence="1 4">
        <name>a divalent metal cation</name>
        <dbReference type="ChEBI" id="CHEBI:60240"/>
    </cofactor>
</comment>
<dbReference type="PANTHER" id="PTHR43213:SF5">
    <property type="entry name" value="BIFUNCTIONAL DTTP_UTP PYROPHOSPHATASE_METHYLTRANSFERASE PROTEIN-RELATED"/>
    <property type="match status" value="1"/>
</dbReference>